<keyword evidence="2" id="KW-1185">Reference proteome</keyword>
<organism evidence="1 2">
    <name type="scientific">Trifolium medium</name>
    <dbReference type="NCBI Taxonomy" id="97028"/>
    <lineage>
        <taxon>Eukaryota</taxon>
        <taxon>Viridiplantae</taxon>
        <taxon>Streptophyta</taxon>
        <taxon>Embryophyta</taxon>
        <taxon>Tracheophyta</taxon>
        <taxon>Spermatophyta</taxon>
        <taxon>Magnoliopsida</taxon>
        <taxon>eudicotyledons</taxon>
        <taxon>Gunneridae</taxon>
        <taxon>Pentapetalae</taxon>
        <taxon>rosids</taxon>
        <taxon>fabids</taxon>
        <taxon>Fabales</taxon>
        <taxon>Fabaceae</taxon>
        <taxon>Papilionoideae</taxon>
        <taxon>50 kb inversion clade</taxon>
        <taxon>NPAAA clade</taxon>
        <taxon>Hologalegina</taxon>
        <taxon>IRL clade</taxon>
        <taxon>Trifolieae</taxon>
        <taxon>Trifolium</taxon>
    </lineage>
</organism>
<evidence type="ECO:0000313" key="2">
    <source>
        <dbReference type="Proteomes" id="UP000265520"/>
    </source>
</evidence>
<dbReference type="Proteomes" id="UP000265520">
    <property type="component" value="Unassembled WGS sequence"/>
</dbReference>
<evidence type="ECO:0000313" key="1">
    <source>
        <dbReference type="EMBL" id="MCI29205.1"/>
    </source>
</evidence>
<accession>A0A392R0X1</accession>
<feature type="non-terminal residue" evidence="1">
    <location>
        <position position="1"/>
    </location>
</feature>
<reference evidence="1 2" key="1">
    <citation type="journal article" date="2018" name="Front. Plant Sci.">
        <title>Red Clover (Trifolium pratense) and Zigzag Clover (T. medium) - A Picture of Genomic Similarities and Differences.</title>
        <authorList>
            <person name="Dluhosova J."/>
            <person name="Istvanek J."/>
            <person name="Nedelnik J."/>
            <person name="Repkova J."/>
        </authorList>
    </citation>
    <scope>NUCLEOTIDE SEQUENCE [LARGE SCALE GENOMIC DNA]</scope>
    <source>
        <strain evidence="2">cv. 10/8</strain>
        <tissue evidence="1">Leaf</tissue>
    </source>
</reference>
<comment type="caution">
    <text evidence="1">The sequence shown here is derived from an EMBL/GenBank/DDBJ whole genome shotgun (WGS) entry which is preliminary data.</text>
</comment>
<protein>
    <submittedName>
        <fullName evidence="1">Uncharacterized protein</fullName>
    </submittedName>
</protein>
<name>A0A392R0X1_9FABA</name>
<dbReference type="AlphaFoldDB" id="A0A392R0X1"/>
<dbReference type="EMBL" id="LXQA010171026">
    <property type="protein sequence ID" value="MCI29205.1"/>
    <property type="molecule type" value="Genomic_DNA"/>
</dbReference>
<sequence length="26" mass="2878">SFYWAVTALSARFSANPRMTSAKMLA</sequence>
<proteinExistence type="predicted"/>